<dbReference type="GO" id="GO:0031902">
    <property type="term" value="C:late endosome membrane"/>
    <property type="evidence" value="ECO:0000318"/>
    <property type="project" value="GO_Central"/>
</dbReference>
<dbReference type="EMBL" id="CM008969">
    <property type="protein sequence ID" value="PNW79879.1"/>
    <property type="molecule type" value="Genomic_DNA"/>
</dbReference>
<dbReference type="InterPro" id="IPR040371">
    <property type="entry name" value="RMC1"/>
</dbReference>
<dbReference type="Proteomes" id="UP000006906">
    <property type="component" value="Chromosome 8"/>
</dbReference>
<dbReference type="RefSeq" id="XP_042922020.1">
    <property type="nucleotide sequence ID" value="XM_043065018.1"/>
</dbReference>
<feature type="region of interest" description="Disordered" evidence="1">
    <location>
        <begin position="599"/>
        <end position="628"/>
    </location>
</feature>
<evidence type="ECO:0000313" key="3">
    <source>
        <dbReference type="EMBL" id="PNW79879.1"/>
    </source>
</evidence>
<feature type="compositionally biased region" description="Low complexity" evidence="1">
    <location>
        <begin position="604"/>
        <end position="628"/>
    </location>
</feature>
<evidence type="ECO:0000313" key="4">
    <source>
        <dbReference type="Proteomes" id="UP000006906"/>
    </source>
</evidence>
<gene>
    <name evidence="3" type="ORF">CHLRE_08g370250v5</name>
</gene>
<dbReference type="PANTHER" id="PTHR12897">
    <property type="entry name" value="COLON CANCER-ASSOCIATED PROTEIN MIC1"/>
    <property type="match status" value="1"/>
</dbReference>
<accession>A0A2K3DH82</accession>
<dbReference type="GO" id="GO:0010506">
    <property type="term" value="P:regulation of autophagy"/>
    <property type="evidence" value="ECO:0000318"/>
    <property type="project" value="GO_Central"/>
</dbReference>
<proteinExistence type="predicted"/>
<dbReference type="InterPro" id="IPR049040">
    <property type="entry name" value="RMC1_N"/>
</dbReference>
<protein>
    <recommendedName>
        <fullName evidence="2">Regulator of MON1-CCZ1 complex N-terminal domain-containing protein</fullName>
    </recommendedName>
</protein>
<dbReference type="PANTHER" id="PTHR12897:SF4">
    <property type="entry name" value="REGULATOR OF MON1-CCZ1 COMPLEX"/>
    <property type="match status" value="1"/>
</dbReference>
<reference evidence="3 4" key="1">
    <citation type="journal article" date="2007" name="Science">
        <title>The Chlamydomonas genome reveals the evolution of key animal and plant functions.</title>
        <authorList>
            <person name="Merchant S.S."/>
            <person name="Prochnik S.E."/>
            <person name="Vallon O."/>
            <person name="Harris E.H."/>
            <person name="Karpowicz S.J."/>
            <person name="Witman G.B."/>
            <person name="Terry A."/>
            <person name="Salamov A."/>
            <person name="Fritz-Laylin L.K."/>
            <person name="Marechal-Drouard L."/>
            <person name="Marshall W.F."/>
            <person name="Qu L.H."/>
            <person name="Nelson D.R."/>
            <person name="Sanderfoot A.A."/>
            <person name="Spalding M.H."/>
            <person name="Kapitonov V.V."/>
            <person name="Ren Q."/>
            <person name="Ferris P."/>
            <person name="Lindquist E."/>
            <person name="Shapiro H."/>
            <person name="Lucas S.M."/>
            <person name="Grimwood J."/>
            <person name="Schmutz J."/>
            <person name="Cardol P."/>
            <person name="Cerutti H."/>
            <person name="Chanfreau G."/>
            <person name="Chen C.L."/>
            <person name="Cognat V."/>
            <person name="Croft M.T."/>
            <person name="Dent R."/>
            <person name="Dutcher S."/>
            <person name="Fernandez E."/>
            <person name="Fukuzawa H."/>
            <person name="Gonzalez-Ballester D."/>
            <person name="Gonzalez-Halphen D."/>
            <person name="Hallmann A."/>
            <person name="Hanikenne M."/>
            <person name="Hippler M."/>
            <person name="Inwood W."/>
            <person name="Jabbari K."/>
            <person name="Kalanon M."/>
            <person name="Kuras R."/>
            <person name="Lefebvre P.A."/>
            <person name="Lemaire S.D."/>
            <person name="Lobanov A.V."/>
            <person name="Lohr M."/>
            <person name="Manuell A."/>
            <person name="Meier I."/>
            <person name="Mets L."/>
            <person name="Mittag M."/>
            <person name="Mittelmeier T."/>
            <person name="Moroney J.V."/>
            <person name="Moseley J."/>
            <person name="Napoli C."/>
            <person name="Nedelcu A.M."/>
            <person name="Niyogi K."/>
            <person name="Novoselov S.V."/>
            <person name="Paulsen I.T."/>
            <person name="Pazour G."/>
            <person name="Purton S."/>
            <person name="Ral J.P."/>
            <person name="Riano-Pachon D.M."/>
            <person name="Riekhof W."/>
            <person name="Rymarquis L."/>
            <person name="Schroda M."/>
            <person name="Stern D."/>
            <person name="Umen J."/>
            <person name="Willows R."/>
            <person name="Wilson N."/>
            <person name="Zimmer S.L."/>
            <person name="Allmer J."/>
            <person name="Balk J."/>
            <person name="Bisova K."/>
            <person name="Chen C.J."/>
            <person name="Elias M."/>
            <person name="Gendler K."/>
            <person name="Hauser C."/>
            <person name="Lamb M.R."/>
            <person name="Ledford H."/>
            <person name="Long J.C."/>
            <person name="Minagawa J."/>
            <person name="Page M.D."/>
            <person name="Pan J."/>
            <person name="Pootakham W."/>
            <person name="Roje S."/>
            <person name="Rose A."/>
            <person name="Stahlberg E."/>
            <person name="Terauchi A.M."/>
            <person name="Yang P."/>
            <person name="Ball S."/>
            <person name="Bowler C."/>
            <person name="Dieckmann C.L."/>
            <person name="Gladyshev V.N."/>
            <person name="Green P."/>
            <person name="Jorgensen R."/>
            <person name="Mayfield S."/>
            <person name="Mueller-Roeber B."/>
            <person name="Rajamani S."/>
            <person name="Sayre R.T."/>
            <person name="Brokstein P."/>
            <person name="Dubchak I."/>
            <person name="Goodstein D."/>
            <person name="Hornick L."/>
            <person name="Huang Y.W."/>
            <person name="Jhaveri J."/>
            <person name="Luo Y."/>
            <person name="Martinez D."/>
            <person name="Ngau W.C."/>
            <person name="Otillar B."/>
            <person name="Poliakov A."/>
            <person name="Porter A."/>
            <person name="Szajkowski L."/>
            <person name="Werner G."/>
            <person name="Zhou K."/>
            <person name="Grigoriev I.V."/>
            <person name="Rokhsar D.S."/>
            <person name="Grossman A.R."/>
        </authorList>
    </citation>
    <scope>NUCLEOTIDE SEQUENCE [LARGE SCALE GENOMIC DNA]</scope>
    <source>
        <strain evidence="4">CC-503</strain>
    </source>
</reference>
<keyword evidence="4" id="KW-1185">Reference proteome</keyword>
<dbReference type="KEGG" id="cre:CHLRE_08g370250v5"/>
<dbReference type="OrthoDB" id="26384at2759"/>
<dbReference type="GO" id="GO:0035658">
    <property type="term" value="C:Mon1-Ccz1 complex"/>
    <property type="evidence" value="ECO:0000318"/>
    <property type="project" value="GO_Central"/>
</dbReference>
<dbReference type="Gramene" id="PNW79879">
    <property type="protein sequence ID" value="PNW79879"/>
    <property type="gene ID" value="CHLRE_08g370250v5"/>
</dbReference>
<dbReference type="ExpressionAtlas" id="A0A2K3DH82">
    <property type="expression patterns" value="baseline"/>
</dbReference>
<sequence>MASAIGAAGGGAAASGSAASAGGAGGGGPLYQVAAVDQGLNLEPETLSFWGYDDGSAVLLVVKGGLVFAYDMAPPPPPHQAAAGLQGLGGPPGGPDQLKWTFPLADGPPVRRMRLSLDGGLLALQRGGRLLELVELATGNVFVQLVELVTGNVFVQGTDKSDLITFFFTELPGAEVVLVAPGGLEMYEFVGARRQGLRLKERIRMPVEWAIYTHETRMVLLGTATGGVSYIKAFQFVSTGLVVLPPFTAGAAASALALMGVPSAAGTAAGIGPAGGVSVTGLGLGLVSDIGGGGLVGVGSAAVAAVGGLAASPAAAAAVATPPVRVPPENLRLIKVYGRVYCVHINRRSLKLELYRFYTDTVVLQYTYELFSPHVDVAVVDSVIVVVAQQPPAGSSAAAAAGSSAASGSGFSGGLGVAMLYDVAAHTGQPVANPLPVRLLRFYSGPGAPPEAAAPAGDAHGSHRFDFLAPSVILDRTAQTVYRLALNLPAVVESCSDAAVLAGFLQRRRGGPTPAMALAAPPPGGAPPPGSEVAAALAAALAAVQPKALLLGVVRNALQERMPMATVRAIFDDLCAGYAAALDRELLAAALAPPPLPPPPPAAAPAAAGGSAAAAQPPGGGSSAAAAAAGAAGGGSAGGAAALPLPPLPPPAPGSVPMPAYVTPEELATQLFRWLHDEEVVDAPYLQAALSEYMAAAVGAGIPLPAYLQGLSVEVMMQQQQLLQPHLQAGHVLQLLYSQAQYVAPEVVQKVVAALSATAAATATADGGEGAELEPAGVADRAAGAAATGSSSGSSSAAAAGTSAVARMARQLELDELGRTALAARYESPVAPHVPYYHSPVTAAAAARSGPAAAFGAAATPGGGGGDAAAYVAALLAGGDVLRAARVMKRYRVSKPTVREFVTAVGARGDAVALAAVYRVFQDELLSAFPKYELAARTLLPPGAAAAVGIVPPPDRPAAAAAAGSAAAVARA</sequence>
<dbReference type="GeneID" id="66054395"/>
<evidence type="ECO:0000256" key="1">
    <source>
        <dbReference type="SAM" id="MobiDB-lite"/>
    </source>
</evidence>
<organism evidence="3 4">
    <name type="scientific">Chlamydomonas reinhardtii</name>
    <name type="common">Chlamydomonas smithii</name>
    <dbReference type="NCBI Taxonomy" id="3055"/>
    <lineage>
        <taxon>Eukaryota</taxon>
        <taxon>Viridiplantae</taxon>
        <taxon>Chlorophyta</taxon>
        <taxon>core chlorophytes</taxon>
        <taxon>Chlorophyceae</taxon>
        <taxon>CS clade</taxon>
        <taxon>Chlamydomonadales</taxon>
        <taxon>Chlamydomonadaceae</taxon>
        <taxon>Chlamydomonas</taxon>
    </lineage>
</organism>
<dbReference type="FunCoup" id="A0A2K3DH82">
    <property type="interactions" value="1588"/>
</dbReference>
<dbReference type="Pfam" id="PF21029">
    <property type="entry name" value="RMC1_N"/>
    <property type="match status" value="1"/>
</dbReference>
<dbReference type="AlphaFoldDB" id="A0A2K3DH82"/>
<dbReference type="InParanoid" id="A0A2K3DH82"/>
<feature type="domain" description="Regulator of MON1-CCZ1 complex N-terminal" evidence="2">
    <location>
        <begin position="98"/>
        <end position="191"/>
    </location>
</feature>
<evidence type="ECO:0000259" key="2">
    <source>
        <dbReference type="Pfam" id="PF21029"/>
    </source>
</evidence>
<name>A0A2K3DH82_CHLRE</name>